<name>A0A383BKY0_9ZZZZ</name>
<dbReference type="InterPro" id="IPR050486">
    <property type="entry name" value="Mannose-1P_guanyltransferase"/>
</dbReference>
<dbReference type="InterPro" id="IPR005835">
    <property type="entry name" value="NTP_transferase_dom"/>
</dbReference>
<dbReference type="AlphaFoldDB" id="A0A383BKY0"/>
<organism evidence="2">
    <name type="scientific">marine metagenome</name>
    <dbReference type="NCBI Taxonomy" id="408172"/>
    <lineage>
        <taxon>unclassified sequences</taxon>
        <taxon>metagenomes</taxon>
        <taxon>ecological metagenomes</taxon>
    </lineage>
</organism>
<sequence length="235" mass="26365">PKPNLVLLMAGGFGRRLYPLTRDIPKPLLRVGNKPILESIIEQLAEAGFQRFFLAVHYKSEQVRTHFGDGSNWGVTIEYLEEGKPLGTAGALGLLNHDLVDAPLLMMNGDLLTRLSFNQLLEYHVAHGGVATMCVREYNFQIPYGVVQGDGVLVQGIVEKPVQKYFVNAGIYVLEPRLVKQCNIEQSKDMPDLLQANVEAGAQVNMFPIHEYWLDIGRMEEYERAQVEGVDLKSR</sequence>
<dbReference type="EMBL" id="UINC01201291">
    <property type="protein sequence ID" value="SVE20562.1"/>
    <property type="molecule type" value="Genomic_DNA"/>
</dbReference>
<dbReference type="Pfam" id="PF00483">
    <property type="entry name" value="NTP_transferase"/>
    <property type="match status" value="1"/>
</dbReference>
<evidence type="ECO:0000313" key="2">
    <source>
        <dbReference type="EMBL" id="SVE20562.1"/>
    </source>
</evidence>
<feature type="non-terminal residue" evidence="2">
    <location>
        <position position="1"/>
    </location>
</feature>
<gene>
    <name evidence="2" type="ORF">METZ01_LOCUS473416</name>
</gene>
<feature type="domain" description="Nucleotidyl transferase" evidence="1">
    <location>
        <begin position="7"/>
        <end position="226"/>
    </location>
</feature>
<evidence type="ECO:0000259" key="1">
    <source>
        <dbReference type="Pfam" id="PF00483"/>
    </source>
</evidence>
<dbReference type="PANTHER" id="PTHR22572">
    <property type="entry name" value="SUGAR-1-PHOSPHATE GUANYL TRANSFERASE"/>
    <property type="match status" value="1"/>
</dbReference>
<protein>
    <recommendedName>
        <fullName evidence="1">Nucleotidyl transferase domain-containing protein</fullName>
    </recommendedName>
</protein>
<dbReference type="CDD" id="cd06426">
    <property type="entry name" value="NTP_transferase_like_2"/>
    <property type="match status" value="1"/>
</dbReference>
<accession>A0A383BKY0</accession>
<dbReference type="Gene3D" id="3.90.550.10">
    <property type="entry name" value="Spore Coat Polysaccharide Biosynthesis Protein SpsA, Chain A"/>
    <property type="match status" value="1"/>
</dbReference>
<dbReference type="SUPFAM" id="SSF53448">
    <property type="entry name" value="Nucleotide-diphospho-sugar transferases"/>
    <property type="match status" value="1"/>
</dbReference>
<reference evidence="2" key="1">
    <citation type="submission" date="2018-05" db="EMBL/GenBank/DDBJ databases">
        <authorList>
            <person name="Lanie J.A."/>
            <person name="Ng W.-L."/>
            <person name="Kazmierczak K.M."/>
            <person name="Andrzejewski T.M."/>
            <person name="Davidsen T.M."/>
            <person name="Wayne K.J."/>
            <person name="Tettelin H."/>
            <person name="Glass J.I."/>
            <person name="Rusch D."/>
            <person name="Podicherti R."/>
            <person name="Tsui H.-C.T."/>
            <person name="Winkler M.E."/>
        </authorList>
    </citation>
    <scope>NUCLEOTIDE SEQUENCE</scope>
</reference>
<dbReference type="InterPro" id="IPR029044">
    <property type="entry name" value="Nucleotide-diphossugar_trans"/>
</dbReference>
<proteinExistence type="predicted"/>